<dbReference type="EMBL" id="KV419397">
    <property type="protein sequence ID" value="KZS97282.1"/>
    <property type="molecule type" value="Genomic_DNA"/>
</dbReference>
<evidence type="ECO:0000313" key="1">
    <source>
        <dbReference type="EMBL" id="KZS97282.1"/>
    </source>
</evidence>
<evidence type="ECO:0000313" key="2">
    <source>
        <dbReference type="Proteomes" id="UP000076722"/>
    </source>
</evidence>
<name>A0A164YVP4_9AGAM</name>
<sequence length="185" mass="19148">MVVDAGSGSRKVGDNGEPVEIAMEVKRLVDGGVDVEVRVEVEVEVEGKGNGKINEVEGSRSCDDVLEDAAVAEVTSDTDNVEVAMGIASGLVARIISVELGLILGVGDVTGDVNGERGIAGPLRDQVEGVVTDPELKAISDEIGAMVGVFSFDGTGEVVDVDKKFMVLELVGSVLTVALESTFED</sequence>
<proteinExistence type="predicted"/>
<dbReference type="AlphaFoldDB" id="A0A164YVP4"/>
<accession>A0A164YVP4</accession>
<protein>
    <submittedName>
        <fullName evidence="1">Uncharacterized protein</fullName>
    </submittedName>
</protein>
<dbReference type="Proteomes" id="UP000076722">
    <property type="component" value="Unassembled WGS sequence"/>
</dbReference>
<gene>
    <name evidence="1" type="ORF">SISNIDRAFT_463203</name>
</gene>
<keyword evidence="2" id="KW-1185">Reference proteome</keyword>
<organism evidence="1 2">
    <name type="scientific">Sistotremastrum niveocremeum HHB9708</name>
    <dbReference type="NCBI Taxonomy" id="1314777"/>
    <lineage>
        <taxon>Eukaryota</taxon>
        <taxon>Fungi</taxon>
        <taxon>Dikarya</taxon>
        <taxon>Basidiomycota</taxon>
        <taxon>Agaricomycotina</taxon>
        <taxon>Agaricomycetes</taxon>
        <taxon>Sistotremastrales</taxon>
        <taxon>Sistotremastraceae</taxon>
        <taxon>Sertulicium</taxon>
        <taxon>Sertulicium niveocremeum</taxon>
    </lineage>
</organism>
<reference evidence="1 2" key="1">
    <citation type="journal article" date="2016" name="Mol. Biol. Evol.">
        <title>Comparative Genomics of Early-Diverging Mushroom-Forming Fungi Provides Insights into the Origins of Lignocellulose Decay Capabilities.</title>
        <authorList>
            <person name="Nagy L.G."/>
            <person name="Riley R."/>
            <person name="Tritt A."/>
            <person name="Adam C."/>
            <person name="Daum C."/>
            <person name="Floudas D."/>
            <person name="Sun H."/>
            <person name="Yadav J.S."/>
            <person name="Pangilinan J."/>
            <person name="Larsson K.H."/>
            <person name="Matsuura K."/>
            <person name="Barry K."/>
            <person name="Labutti K."/>
            <person name="Kuo R."/>
            <person name="Ohm R.A."/>
            <person name="Bhattacharya S.S."/>
            <person name="Shirouzu T."/>
            <person name="Yoshinaga Y."/>
            <person name="Martin F.M."/>
            <person name="Grigoriev I.V."/>
            <person name="Hibbett D.S."/>
        </authorList>
    </citation>
    <scope>NUCLEOTIDE SEQUENCE [LARGE SCALE GENOMIC DNA]</scope>
    <source>
        <strain evidence="1 2">HHB9708</strain>
    </source>
</reference>